<keyword evidence="4" id="KW-1185">Reference proteome</keyword>
<evidence type="ECO:0000313" key="3">
    <source>
        <dbReference type="Proteomes" id="UP000078550"/>
    </source>
</evidence>
<reference evidence="1" key="2">
    <citation type="submission" date="2016-05" db="EMBL/GenBank/DDBJ databases">
        <authorList>
            <person name="Lavstsen T."/>
            <person name="Jespersen J.S."/>
        </authorList>
    </citation>
    <scope>NUCLEOTIDE SEQUENCE [LARGE SCALE GENOMIC DNA]</scope>
</reference>
<evidence type="ECO:0000313" key="2">
    <source>
        <dbReference type="EMBL" id="SBT54046.1"/>
    </source>
</evidence>
<name>A0A1A9A5W0_PLAOA</name>
<sequence>MSGKNYKREEIYDLLNNTNKSDDCTENSEFLNDLKNKDDELHKLGCNLPNIYRYANLLLTSINNPNMCAFMNDWLNEKKIEHTLNGKNYEKNGLWEKYIEKVWIILEENSDPEPWCTRIHPSSSTTMIVSFTPFESLLHSKMNRIKRIKQNIYKEVSQDKFGDSHEYLNSNTENQKINIRYHSAQNS</sequence>
<gene>
    <name evidence="2" type="ORF">POVWA1_065500</name>
    <name evidence="1" type="ORF">POVWA2_062170</name>
</gene>
<dbReference type="Proteomes" id="UP000078555">
    <property type="component" value="Unassembled WGS sequence"/>
</dbReference>
<evidence type="ECO:0000313" key="4">
    <source>
        <dbReference type="Proteomes" id="UP000078555"/>
    </source>
</evidence>
<accession>A0A1A9A5W0</accession>
<protein>
    <recommendedName>
        <fullName evidence="5">PIR Superfamily Protein</fullName>
    </recommendedName>
</protein>
<organism evidence="1 3">
    <name type="scientific">Plasmodium ovale wallikeri</name>
    <dbReference type="NCBI Taxonomy" id="864142"/>
    <lineage>
        <taxon>Eukaryota</taxon>
        <taxon>Sar</taxon>
        <taxon>Alveolata</taxon>
        <taxon>Apicomplexa</taxon>
        <taxon>Aconoidasida</taxon>
        <taxon>Haemosporida</taxon>
        <taxon>Plasmodiidae</taxon>
        <taxon>Plasmodium</taxon>
        <taxon>Plasmodium (Plasmodium)</taxon>
    </lineage>
</organism>
<dbReference type="AlphaFoldDB" id="A0A1A9A5W0"/>
<evidence type="ECO:0008006" key="5">
    <source>
        <dbReference type="Google" id="ProtNLM"/>
    </source>
</evidence>
<dbReference type="EMBL" id="FLRD01000470">
    <property type="protein sequence ID" value="SBT54046.1"/>
    <property type="molecule type" value="Genomic_DNA"/>
</dbReference>
<reference evidence="3 4" key="1">
    <citation type="submission" date="2016-05" db="EMBL/GenBank/DDBJ databases">
        <authorList>
            <person name="Naeem Raeece"/>
        </authorList>
    </citation>
    <scope>NUCLEOTIDE SEQUENCE [LARGE SCALE GENOMIC DNA]</scope>
</reference>
<evidence type="ECO:0000313" key="1">
    <source>
        <dbReference type="EMBL" id="SBT51485.1"/>
    </source>
</evidence>
<proteinExistence type="predicted"/>
<dbReference type="EMBL" id="FLRE01000231">
    <property type="protein sequence ID" value="SBT51485.1"/>
    <property type="molecule type" value="Genomic_DNA"/>
</dbReference>
<dbReference type="Proteomes" id="UP000078550">
    <property type="component" value="Unassembled WGS sequence"/>
</dbReference>